<keyword evidence="5" id="KW-0238">DNA-binding</keyword>
<dbReference type="SMART" id="SM00066">
    <property type="entry name" value="GAL4"/>
    <property type="match status" value="1"/>
</dbReference>
<dbReference type="Pfam" id="PF00172">
    <property type="entry name" value="Zn_clus"/>
    <property type="match status" value="1"/>
</dbReference>
<evidence type="ECO:0000259" key="9">
    <source>
        <dbReference type="PROSITE" id="PS50048"/>
    </source>
</evidence>
<gene>
    <name evidence="10" type="ORF">CTRG_03771</name>
</gene>
<organism evidence="10 11">
    <name type="scientific">Candida tropicalis (strain ATCC MYA-3404 / T1)</name>
    <name type="common">Yeast</name>
    <dbReference type="NCBI Taxonomy" id="294747"/>
    <lineage>
        <taxon>Eukaryota</taxon>
        <taxon>Fungi</taxon>
        <taxon>Dikarya</taxon>
        <taxon>Ascomycota</taxon>
        <taxon>Saccharomycotina</taxon>
        <taxon>Pichiomycetes</taxon>
        <taxon>Debaryomycetaceae</taxon>
        <taxon>Candida/Lodderomyces clade</taxon>
        <taxon>Candida</taxon>
    </lineage>
</organism>
<dbReference type="FunFam" id="4.10.240.10:FF:000085">
    <property type="entry name" value="Zinc cluster transcription factor CZF1"/>
    <property type="match status" value="1"/>
</dbReference>
<evidence type="ECO:0000256" key="5">
    <source>
        <dbReference type="ARBA" id="ARBA00023125"/>
    </source>
</evidence>
<keyword evidence="7" id="KW-0539">Nucleus</keyword>
<comment type="subcellular location">
    <subcellularLocation>
        <location evidence="1">Nucleus</location>
    </subcellularLocation>
</comment>
<dbReference type="GeneID" id="8301397"/>
<dbReference type="InterPro" id="IPR036864">
    <property type="entry name" value="Zn2-C6_fun-type_DNA-bd_sf"/>
</dbReference>
<dbReference type="HOGENOM" id="CLU_705961_0_0_1"/>
<evidence type="ECO:0000256" key="1">
    <source>
        <dbReference type="ARBA" id="ARBA00004123"/>
    </source>
</evidence>
<name>C5MDL9_CANTT</name>
<feature type="domain" description="Zn(2)-C6 fungal-type" evidence="9">
    <location>
        <begin position="320"/>
        <end position="350"/>
    </location>
</feature>
<evidence type="ECO:0000256" key="8">
    <source>
        <dbReference type="SAM" id="MobiDB-lite"/>
    </source>
</evidence>
<dbReference type="PROSITE" id="PS00463">
    <property type="entry name" value="ZN2_CY6_FUNGAL_1"/>
    <property type="match status" value="1"/>
</dbReference>
<dbReference type="eggNOG" id="ENOG502RK5N">
    <property type="taxonomic scope" value="Eukaryota"/>
</dbReference>
<dbReference type="InterPro" id="IPR001138">
    <property type="entry name" value="Zn2Cys6_DnaBD"/>
</dbReference>
<keyword evidence="6" id="KW-0804">Transcription</keyword>
<keyword evidence="2" id="KW-0479">Metal-binding</keyword>
<dbReference type="PROSITE" id="PS50048">
    <property type="entry name" value="ZN2_CY6_FUNGAL_2"/>
    <property type="match status" value="1"/>
</dbReference>
<evidence type="ECO:0000256" key="4">
    <source>
        <dbReference type="ARBA" id="ARBA00023015"/>
    </source>
</evidence>
<evidence type="ECO:0000256" key="7">
    <source>
        <dbReference type="ARBA" id="ARBA00023242"/>
    </source>
</evidence>
<feature type="compositionally biased region" description="Low complexity" evidence="8">
    <location>
        <begin position="99"/>
        <end position="119"/>
    </location>
</feature>
<dbReference type="Proteomes" id="UP000002037">
    <property type="component" value="Unassembled WGS sequence"/>
</dbReference>
<proteinExistence type="predicted"/>
<evidence type="ECO:0000313" key="11">
    <source>
        <dbReference type="Proteomes" id="UP000002037"/>
    </source>
</evidence>
<dbReference type="GO" id="GO:0008270">
    <property type="term" value="F:zinc ion binding"/>
    <property type="evidence" value="ECO:0007669"/>
    <property type="project" value="InterPro"/>
</dbReference>
<evidence type="ECO:0000313" key="10">
    <source>
        <dbReference type="EMBL" id="EER32100.1"/>
    </source>
</evidence>
<feature type="compositionally biased region" description="Pro residues" evidence="8">
    <location>
        <begin position="229"/>
        <end position="243"/>
    </location>
</feature>
<dbReference type="GO" id="GO:0000981">
    <property type="term" value="F:DNA-binding transcription factor activity, RNA polymerase II-specific"/>
    <property type="evidence" value="ECO:0007669"/>
    <property type="project" value="InterPro"/>
</dbReference>
<evidence type="ECO:0000256" key="2">
    <source>
        <dbReference type="ARBA" id="ARBA00022723"/>
    </source>
</evidence>
<dbReference type="Gene3D" id="4.10.240.10">
    <property type="entry name" value="Zn(2)-C6 fungal-type DNA-binding domain"/>
    <property type="match status" value="1"/>
</dbReference>
<sequence>MSNLSNPNWNENPNGSKLGNPPAPRQASITSNPSNSNIMPPTPGSTGPHHPMPPHFATDYSRNVPVPGPGVPPFPLQQNQRAYLPNAAYTMQQSREKLQPGQAPLPQQQQQQQPMYHQYPPQPMGYLAADMYNNPQQQEYQQMNHLQNQQYNLQQRQQQQQEPSQTSNQKGKQQQPQQQQLSPQHPQTGAPVPVQQYPVAPEYNAAYQSQPSISGPPDHHQPQQHQVQGPPPQHWEGYPPQPQHGPIDSQVPPGQLQQQPSRQFPPTGQPPHEEKKRGRKPKSRKASDSGINTSHQLGGQVRSTSVGGTGKPVTKRSRMGCLTCRQRKKRCCETRPKCTECARLRLNCVWPKPGTEHKNKPKDQKEDENTIEHAEFGRIKVLRGIVEYRSK</sequence>
<dbReference type="VEuPathDB" id="FungiDB:CTRG_03771"/>
<dbReference type="RefSeq" id="XP_002549474.1">
    <property type="nucleotide sequence ID" value="XM_002549428.1"/>
</dbReference>
<dbReference type="OrthoDB" id="5418899at2759"/>
<protein>
    <recommendedName>
        <fullName evidence="9">Zn(2)-C6 fungal-type domain-containing protein</fullName>
    </recommendedName>
</protein>
<dbReference type="KEGG" id="ctp:CTRG_03771"/>
<feature type="compositionally biased region" description="Polar residues" evidence="8">
    <location>
        <begin position="27"/>
        <end position="38"/>
    </location>
</feature>
<feature type="compositionally biased region" description="Low complexity" evidence="8">
    <location>
        <begin position="136"/>
        <end position="201"/>
    </location>
</feature>
<accession>C5MDL9</accession>
<dbReference type="GO" id="GO:0005634">
    <property type="term" value="C:nucleus"/>
    <property type="evidence" value="ECO:0007669"/>
    <property type="project" value="UniProtKB-SubCell"/>
</dbReference>
<feature type="compositionally biased region" description="Pro residues" evidence="8">
    <location>
        <begin position="66"/>
        <end position="75"/>
    </location>
</feature>
<dbReference type="STRING" id="294747.C5MDL9"/>
<dbReference type="GO" id="GO:0003677">
    <property type="term" value="F:DNA binding"/>
    <property type="evidence" value="ECO:0007669"/>
    <property type="project" value="UniProtKB-KW"/>
</dbReference>
<feature type="compositionally biased region" description="Low complexity" evidence="8">
    <location>
        <begin position="1"/>
        <end position="14"/>
    </location>
</feature>
<keyword evidence="3" id="KW-0862">Zinc</keyword>
<dbReference type="SUPFAM" id="SSF57701">
    <property type="entry name" value="Zn2/Cys6 DNA-binding domain"/>
    <property type="match status" value="1"/>
</dbReference>
<feature type="region of interest" description="Disordered" evidence="8">
    <location>
        <begin position="1"/>
        <end position="317"/>
    </location>
</feature>
<feature type="compositionally biased region" description="Polar residues" evidence="8">
    <location>
        <begin position="255"/>
        <end position="266"/>
    </location>
</feature>
<evidence type="ECO:0000256" key="6">
    <source>
        <dbReference type="ARBA" id="ARBA00023163"/>
    </source>
</evidence>
<keyword evidence="11" id="KW-1185">Reference proteome</keyword>
<reference evidence="10 11" key="1">
    <citation type="journal article" date="2009" name="Nature">
        <title>Evolution of pathogenicity and sexual reproduction in eight Candida genomes.</title>
        <authorList>
            <person name="Butler G."/>
            <person name="Rasmussen M.D."/>
            <person name="Lin M.F."/>
            <person name="Santos M.A."/>
            <person name="Sakthikumar S."/>
            <person name="Munro C.A."/>
            <person name="Rheinbay E."/>
            <person name="Grabherr M."/>
            <person name="Forche A."/>
            <person name="Reedy J.L."/>
            <person name="Agrafioti I."/>
            <person name="Arnaud M.B."/>
            <person name="Bates S."/>
            <person name="Brown A.J."/>
            <person name="Brunke S."/>
            <person name="Costanzo M.C."/>
            <person name="Fitzpatrick D.A."/>
            <person name="de Groot P.W."/>
            <person name="Harris D."/>
            <person name="Hoyer L.L."/>
            <person name="Hube B."/>
            <person name="Klis F.M."/>
            <person name="Kodira C."/>
            <person name="Lennard N."/>
            <person name="Logue M.E."/>
            <person name="Martin R."/>
            <person name="Neiman A.M."/>
            <person name="Nikolaou E."/>
            <person name="Quail M.A."/>
            <person name="Quinn J."/>
            <person name="Santos M.C."/>
            <person name="Schmitzberger F.F."/>
            <person name="Sherlock G."/>
            <person name="Shah P."/>
            <person name="Silverstein K.A."/>
            <person name="Skrzypek M.S."/>
            <person name="Soll D."/>
            <person name="Staggs R."/>
            <person name="Stansfield I."/>
            <person name="Stumpf M.P."/>
            <person name="Sudbery P.E."/>
            <person name="Srikantha T."/>
            <person name="Zeng Q."/>
            <person name="Berman J."/>
            <person name="Berriman M."/>
            <person name="Heitman J."/>
            <person name="Gow N.A."/>
            <person name="Lorenz M.C."/>
            <person name="Birren B.W."/>
            <person name="Kellis M."/>
            <person name="Cuomo C.A."/>
        </authorList>
    </citation>
    <scope>NUCLEOTIDE SEQUENCE [LARGE SCALE GENOMIC DNA]</scope>
    <source>
        <strain evidence="11">ATCC MYA-3404 / T1</strain>
    </source>
</reference>
<feature type="compositionally biased region" description="Polar residues" evidence="8">
    <location>
        <begin position="289"/>
        <end position="306"/>
    </location>
</feature>
<dbReference type="CDD" id="cd00067">
    <property type="entry name" value="GAL4"/>
    <property type="match status" value="1"/>
</dbReference>
<keyword evidence="4" id="KW-0805">Transcription regulation</keyword>
<dbReference type="EMBL" id="GG692399">
    <property type="protein sequence ID" value="EER32100.1"/>
    <property type="molecule type" value="Genomic_DNA"/>
</dbReference>
<dbReference type="AlphaFoldDB" id="C5MDL9"/>
<evidence type="ECO:0000256" key="3">
    <source>
        <dbReference type="ARBA" id="ARBA00022833"/>
    </source>
</evidence>